<keyword evidence="3" id="KW-1185">Reference proteome</keyword>
<reference evidence="2" key="1">
    <citation type="submission" date="2018-11" db="EMBL/GenBank/DDBJ databases">
        <authorList>
            <consortium name="Pathogen Informatics"/>
        </authorList>
    </citation>
    <scope>NUCLEOTIDE SEQUENCE</scope>
</reference>
<sequence length="106" mass="10996">MQTSPPLWEASVGEMGAGSRTPVCPSVASRTEEPHPVDNQTDKSCSPPPPLPSSPTGTWAPEARRQDANTAAIASAAASIHPSTSRARLGRRTGSSLPRSSTHRAA</sequence>
<dbReference type="Proteomes" id="UP000784294">
    <property type="component" value="Unassembled WGS sequence"/>
</dbReference>
<name>A0A3S5BIB5_9PLAT</name>
<accession>A0A3S5BIB5</accession>
<organism evidence="2 3">
    <name type="scientific">Protopolystoma xenopodis</name>
    <dbReference type="NCBI Taxonomy" id="117903"/>
    <lineage>
        <taxon>Eukaryota</taxon>
        <taxon>Metazoa</taxon>
        <taxon>Spiralia</taxon>
        <taxon>Lophotrochozoa</taxon>
        <taxon>Platyhelminthes</taxon>
        <taxon>Monogenea</taxon>
        <taxon>Polyopisthocotylea</taxon>
        <taxon>Polystomatidea</taxon>
        <taxon>Polystomatidae</taxon>
        <taxon>Protopolystoma</taxon>
    </lineage>
</organism>
<comment type="caution">
    <text evidence="2">The sequence shown here is derived from an EMBL/GenBank/DDBJ whole genome shotgun (WGS) entry which is preliminary data.</text>
</comment>
<gene>
    <name evidence="2" type="ORF">PXEA_LOCUS18760</name>
</gene>
<feature type="compositionally biased region" description="Low complexity" evidence="1">
    <location>
        <begin position="71"/>
        <end position="80"/>
    </location>
</feature>
<evidence type="ECO:0000313" key="2">
    <source>
        <dbReference type="EMBL" id="VEL25320.1"/>
    </source>
</evidence>
<protein>
    <submittedName>
        <fullName evidence="2">Uncharacterized protein</fullName>
    </submittedName>
</protein>
<proteinExistence type="predicted"/>
<dbReference type="EMBL" id="CAAALY010073021">
    <property type="protein sequence ID" value="VEL25320.1"/>
    <property type="molecule type" value="Genomic_DNA"/>
</dbReference>
<evidence type="ECO:0000313" key="3">
    <source>
        <dbReference type="Proteomes" id="UP000784294"/>
    </source>
</evidence>
<feature type="region of interest" description="Disordered" evidence="1">
    <location>
        <begin position="1"/>
        <end position="106"/>
    </location>
</feature>
<dbReference type="AlphaFoldDB" id="A0A3S5BIB5"/>
<evidence type="ECO:0000256" key="1">
    <source>
        <dbReference type="SAM" id="MobiDB-lite"/>
    </source>
</evidence>